<dbReference type="AlphaFoldDB" id="A0A438JRY0"/>
<proteinExistence type="predicted"/>
<protein>
    <submittedName>
        <fullName evidence="1">Uncharacterized protein</fullName>
    </submittedName>
</protein>
<evidence type="ECO:0000313" key="1">
    <source>
        <dbReference type="EMBL" id="RVX11720.1"/>
    </source>
</evidence>
<accession>A0A438JRY0</accession>
<evidence type="ECO:0000313" key="2">
    <source>
        <dbReference type="Proteomes" id="UP000288805"/>
    </source>
</evidence>
<dbReference type="EMBL" id="QGNW01000029">
    <property type="protein sequence ID" value="RVX11720.1"/>
    <property type="molecule type" value="Genomic_DNA"/>
</dbReference>
<organism evidence="1 2">
    <name type="scientific">Vitis vinifera</name>
    <name type="common">Grape</name>
    <dbReference type="NCBI Taxonomy" id="29760"/>
    <lineage>
        <taxon>Eukaryota</taxon>
        <taxon>Viridiplantae</taxon>
        <taxon>Streptophyta</taxon>
        <taxon>Embryophyta</taxon>
        <taxon>Tracheophyta</taxon>
        <taxon>Spermatophyta</taxon>
        <taxon>Magnoliopsida</taxon>
        <taxon>eudicotyledons</taxon>
        <taxon>Gunneridae</taxon>
        <taxon>Pentapetalae</taxon>
        <taxon>rosids</taxon>
        <taxon>Vitales</taxon>
        <taxon>Vitaceae</taxon>
        <taxon>Viteae</taxon>
        <taxon>Vitis</taxon>
    </lineage>
</organism>
<comment type="caution">
    <text evidence="1">The sequence shown here is derived from an EMBL/GenBank/DDBJ whole genome shotgun (WGS) entry which is preliminary data.</text>
</comment>
<dbReference type="Proteomes" id="UP000288805">
    <property type="component" value="Unassembled WGS sequence"/>
</dbReference>
<reference evidence="1 2" key="1">
    <citation type="journal article" date="2018" name="PLoS Genet.">
        <title>Population sequencing reveals clonal diversity and ancestral inbreeding in the grapevine cultivar Chardonnay.</title>
        <authorList>
            <person name="Roach M.J."/>
            <person name="Johnson D.L."/>
            <person name="Bohlmann J."/>
            <person name="van Vuuren H.J."/>
            <person name="Jones S.J."/>
            <person name="Pretorius I.S."/>
            <person name="Schmidt S.A."/>
            <person name="Borneman A.R."/>
        </authorList>
    </citation>
    <scope>NUCLEOTIDE SEQUENCE [LARGE SCALE GENOMIC DNA]</scope>
    <source>
        <strain evidence="2">cv. Chardonnay</strain>
        <tissue evidence="1">Leaf</tissue>
    </source>
</reference>
<gene>
    <name evidence="1" type="ORF">CK203_009384</name>
</gene>
<name>A0A438JRY0_VITVI</name>
<sequence>MGKWKRVGAREALDFSLWKAIKRGGRVHDIHYRLKSYKLKLLGKLLVLHGTRALDVFLNNRLGSRSFATASVFLPTTKNQLDLKTTSSMWQNLRRQKLTKPFTNKDGLCAATVRNRGMLKRHLESFKQKTQSSYQNDLNIPEIGGFKKEERDRLRSLFTSSLDNPSASCPLAYSSSQIPILLVPQKTVF</sequence>